<comment type="caution">
    <text evidence="6">The sequence shown here is derived from an EMBL/GenBank/DDBJ whole genome shotgun (WGS) entry which is preliminary data.</text>
</comment>
<dbReference type="Gene3D" id="3.40.30.10">
    <property type="entry name" value="Glutaredoxin"/>
    <property type="match status" value="1"/>
</dbReference>
<dbReference type="SUPFAM" id="SSF50891">
    <property type="entry name" value="Cyclophilin-like"/>
    <property type="match status" value="1"/>
</dbReference>
<organism evidence="6 7">
    <name type="scientific">Novipirellula artificiosorum</name>
    <dbReference type="NCBI Taxonomy" id="2528016"/>
    <lineage>
        <taxon>Bacteria</taxon>
        <taxon>Pseudomonadati</taxon>
        <taxon>Planctomycetota</taxon>
        <taxon>Planctomycetia</taxon>
        <taxon>Pirellulales</taxon>
        <taxon>Pirellulaceae</taxon>
        <taxon>Novipirellula</taxon>
    </lineage>
</organism>
<keyword evidence="3 6" id="KW-0413">Isomerase</keyword>
<feature type="compositionally biased region" description="Polar residues" evidence="4">
    <location>
        <begin position="7"/>
        <end position="18"/>
    </location>
</feature>
<dbReference type="GO" id="GO:0003755">
    <property type="term" value="F:peptidyl-prolyl cis-trans isomerase activity"/>
    <property type="evidence" value="ECO:0007669"/>
    <property type="project" value="UniProtKB-KW"/>
</dbReference>
<protein>
    <recommendedName>
        <fullName evidence="1">peptidylprolyl isomerase</fullName>
        <ecNumber evidence="1">5.2.1.8</ecNumber>
    </recommendedName>
</protein>
<name>A0A5C6D4P3_9BACT</name>
<evidence type="ECO:0000256" key="3">
    <source>
        <dbReference type="ARBA" id="ARBA00023235"/>
    </source>
</evidence>
<reference evidence="6 7" key="1">
    <citation type="submission" date="2019-02" db="EMBL/GenBank/DDBJ databases">
        <title>Deep-cultivation of Planctomycetes and their phenomic and genomic characterization uncovers novel biology.</title>
        <authorList>
            <person name="Wiegand S."/>
            <person name="Jogler M."/>
            <person name="Boedeker C."/>
            <person name="Pinto D."/>
            <person name="Vollmers J."/>
            <person name="Rivas-Marin E."/>
            <person name="Kohn T."/>
            <person name="Peeters S.H."/>
            <person name="Heuer A."/>
            <person name="Rast P."/>
            <person name="Oberbeckmann S."/>
            <person name="Bunk B."/>
            <person name="Jeske O."/>
            <person name="Meyerdierks A."/>
            <person name="Storesund J.E."/>
            <person name="Kallscheuer N."/>
            <person name="Luecker S."/>
            <person name="Lage O.M."/>
            <person name="Pohl T."/>
            <person name="Merkel B.J."/>
            <person name="Hornburger P."/>
            <person name="Mueller R.-W."/>
            <person name="Bruemmer F."/>
            <person name="Labrenz M."/>
            <person name="Spormann A.M."/>
            <person name="Op Den Camp H."/>
            <person name="Overmann J."/>
            <person name="Amann R."/>
            <person name="Jetten M.S.M."/>
            <person name="Mascher T."/>
            <person name="Medema M.H."/>
            <person name="Devos D.P."/>
            <person name="Kaster A.-K."/>
            <person name="Ovreas L."/>
            <person name="Rohde M."/>
            <person name="Galperin M.Y."/>
            <person name="Jogler C."/>
        </authorList>
    </citation>
    <scope>NUCLEOTIDE SEQUENCE [LARGE SCALE GENOMIC DNA]</scope>
    <source>
        <strain evidence="6 7">Poly41</strain>
    </source>
</reference>
<dbReference type="NCBIfam" id="NF012211">
    <property type="entry name" value="tand_rpt_95"/>
    <property type="match status" value="4"/>
</dbReference>
<dbReference type="CDD" id="cd02947">
    <property type="entry name" value="TRX_family"/>
    <property type="match status" value="1"/>
</dbReference>
<keyword evidence="2" id="KW-0697">Rotamase</keyword>
<sequence>MRRNSENRSTAANDSNHAASAKRSLLRQLIGRLGFPSTGLGGNAPVSSKRDRLLLESLEPRQLMAGDMEMLFTDGVTSSDTSAVQTSTTAVTTVDRSAEGEAAPDLVQFAKDLADAGVIFYGAHWCPPCSQQKALFEDGQDNLPFVEVTNPDRTPGQIAIDEGITSYPTWEFPDSSRLQGVQSLATLSARSGVPIPQSDQPVFEPIGDKTVQIGAPLHIPVDAYDPDGGPLTVTVSVADSNLLEAVVLDGNRSIRIDMETYGDMVFELFENRAPAATGRVIELAEDNFYDGILFHRIIDDFVLQAGDPTGTGAGGSDLGDFDDDFHPELVHTGSGILSYAKAGDDTNDSQFFITEGPQRFLDFNHSVFGQLVEGEDVREAISEHARVNPNGNPADNNPTTPIKISTIDVFEDTENSVVMLKATGTATGTTNVTFTVADQDGNTFSETIAVSVVADNANSQPFLNPITTPAAVNKNTAATLQLSSTDIEGDAVSYFVSSGSASVSASVNATTGLVTVTPVAGFTGTVPVTVGVRPGVGVTGNSSSDQDTQLVAFTFEDNSVATPSGLDLLAASDTGVSDTDNITKAGSLSFVVSGVTSGATVELVNATTGAVLGVGAATNSTVTITTSNIAALGDGTYSVAARQRIGTTNSPLTSSLVVTYDTVSPTSVVSSATTQANVGRPFTTDLINAEEGAGLVYALSGTSPTAMTINAATGQITWTPTAAQIGTNTVSLTLTDSAGNVRTESFDVTVAGEPLAEIKLTLTDLQGNLITKVQPGQEFLLNLIGVDARDEEDRDGIFAAFADVLFDNSLIRPVPGAGIDFTDRFPTVQKGTFSNGLIDEVGAATDRLTPSQLKDSLIATIRMEALQSGTVNIRSEPADASDSEVLLYGNNDRIPADTVAYGAVALAIGQNFIVADDTITVAEDSGVTLVDVLANDTIVSGNGTLSVVSATQPTNGAAVSVDDGEVRFLLDSNFNGDFEFTYQVRDNEGIQETATVTVTVTPVNDPPVGVDDTFNVDQGSTGNAFDVIANDTLGPDSGETLTVSEVGTSTAGATMTLSSDKKSILYTPPASFTGTDTFTYTVTDGGLTDQVTVTVTVAPADPPPTAVDDTFSVTEDDAEAAFDVLSNDTPDASNQAFVIDSIQTPSQGGSVRKSEDGTQFFYSPMADFNGSEQVTYTIRDTGGGLSVGTVTFTVTAVNDAPPISDSTVGINRGGVEKLALAVNGLPANVDSGETLSFANLGTPTAGGTVRIDTATGSIFYKAPSASFTGSDSFTYEVQDGSGLTSTGTITVEVSDYTERDVFLTFAESGIQPSQLHGIVLRGTDALDAEVEVPLSSLGGQYSFQNVLPGNYTVEIPAIPFFENTREMQQISVISGPDDGDTSVNASVGRLLPQYISIRDWLGSTPRQSLLLAIQPGEASTLLIPSAATSSIDTPAVALDEDGETLTITGTRTVTDSSTGTTSTESVRATLPTVNDRRVQARGEAGEMRLYRVSVETSDVTFETVSSGSAAAAEGEAISAAAATPSILLGGVQAEGESLAASSVSRTDLFVPVADDAASVSAAAPDDSVDAAMQDIATELTFRSKSADAVAENSLSDNPLAHDAIDALIATDL</sequence>
<dbReference type="InterPro" id="IPR002130">
    <property type="entry name" value="Cyclophilin-type_PPIase_dom"/>
</dbReference>
<dbReference type="Gene3D" id="2.60.40.10">
    <property type="entry name" value="Immunoglobulins"/>
    <property type="match status" value="2"/>
</dbReference>
<dbReference type="OrthoDB" id="270889at2"/>
<dbReference type="PANTHER" id="PTHR45625:SF4">
    <property type="entry name" value="PEPTIDYLPROLYL ISOMERASE DOMAIN AND WD REPEAT-CONTAINING PROTEIN 1"/>
    <property type="match status" value="1"/>
</dbReference>
<evidence type="ECO:0000256" key="4">
    <source>
        <dbReference type="SAM" id="MobiDB-lite"/>
    </source>
</evidence>
<evidence type="ECO:0000313" key="7">
    <source>
        <dbReference type="Proteomes" id="UP000319143"/>
    </source>
</evidence>
<dbReference type="InterPro" id="IPR036249">
    <property type="entry name" value="Thioredoxin-like_sf"/>
</dbReference>
<dbReference type="PANTHER" id="PTHR45625">
    <property type="entry name" value="PEPTIDYL-PROLYL CIS-TRANS ISOMERASE-RELATED"/>
    <property type="match status" value="1"/>
</dbReference>
<dbReference type="Pfam" id="PF17963">
    <property type="entry name" value="Big_9"/>
    <property type="match status" value="4"/>
</dbReference>
<keyword evidence="7" id="KW-1185">Reference proteome</keyword>
<proteinExistence type="predicted"/>
<dbReference type="RefSeq" id="WP_146530750.1">
    <property type="nucleotide sequence ID" value="NZ_SJPV01000015.1"/>
</dbReference>
<dbReference type="InterPro" id="IPR029000">
    <property type="entry name" value="Cyclophilin-like_dom_sf"/>
</dbReference>
<dbReference type="Proteomes" id="UP000319143">
    <property type="component" value="Unassembled WGS sequence"/>
</dbReference>
<dbReference type="InterPro" id="IPR044666">
    <property type="entry name" value="Cyclophilin_A-like"/>
</dbReference>
<dbReference type="Pfam" id="PF19077">
    <property type="entry name" value="Big_13"/>
    <property type="match status" value="1"/>
</dbReference>
<dbReference type="GO" id="GO:0016020">
    <property type="term" value="C:membrane"/>
    <property type="evidence" value="ECO:0007669"/>
    <property type="project" value="InterPro"/>
</dbReference>
<dbReference type="GO" id="GO:0005509">
    <property type="term" value="F:calcium ion binding"/>
    <property type="evidence" value="ECO:0007669"/>
    <property type="project" value="InterPro"/>
</dbReference>
<evidence type="ECO:0000313" key="6">
    <source>
        <dbReference type="EMBL" id="TWU31790.1"/>
    </source>
</evidence>
<dbReference type="InterPro" id="IPR013783">
    <property type="entry name" value="Ig-like_fold"/>
</dbReference>
<dbReference type="SUPFAM" id="SSF49313">
    <property type="entry name" value="Cadherin-like"/>
    <property type="match status" value="2"/>
</dbReference>
<dbReference type="SUPFAM" id="SSF52833">
    <property type="entry name" value="Thioredoxin-like"/>
    <property type="match status" value="1"/>
</dbReference>
<dbReference type="Pfam" id="PF00160">
    <property type="entry name" value="Pro_isomerase"/>
    <property type="match status" value="1"/>
</dbReference>
<dbReference type="Gene3D" id="2.60.40.2810">
    <property type="match status" value="4"/>
</dbReference>
<dbReference type="InterPro" id="IPR044016">
    <property type="entry name" value="Big_13"/>
</dbReference>
<dbReference type="Pfam" id="PF05345">
    <property type="entry name" value="He_PIG"/>
    <property type="match status" value="1"/>
</dbReference>
<evidence type="ECO:0000256" key="2">
    <source>
        <dbReference type="ARBA" id="ARBA00023110"/>
    </source>
</evidence>
<accession>A0A5C6D4P3</accession>
<dbReference type="PROSITE" id="PS50072">
    <property type="entry name" value="CSA_PPIASE_2"/>
    <property type="match status" value="1"/>
</dbReference>
<dbReference type="PRINTS" id="PR00153">
    <property type="entry name" value="CSAPPISMRASE"/>
</dbReference>
<dbReference type="InterPro" id="IPR015919">
    <property type="entry name" value="Cadherin-like_sf"/>
</dbReference>
<feature type="region of interest" description="Disordered" evidence="4">
    <location>
        <begin position="1"/>
        <end position="20"/>
    </location>
</feature>
<dbReference type="EMBL" id="SJPV01000015">
    <property type="protein sequence ID" value="TWU31790.1"/>
    <property type="molecule type" value="Genomic_DNA"/>
</dbReference>
<gene>
    <name evidence="6" type="primary">ppiB_2</name>
    <name evidence="6" type="ORF">Poly41_60250</name>
</gene>
<feature type="domain" description="PPIase cyclophilin-type" evidence="5">
    <location>
        <begin position="251"/>
        <end position="409"/>
    </location>
</feature>
<dbReference type="Gene3D" id="2.40.100.10">
    <property type="entry name" value="Cyclophilin-like"/>
    <property type="match status" value="1"/>
</dbReference>
<evidence type="ECO:0000259" key="5">
    <source>
        <dbReference type="PROSITE" id="PS50072"/>
    </source>
</evidence>
<dbReference type="EC" id="5.2.1.8" evidence="1"/>
<dbReference type="CDD" id="cd00317">
    <property type="entry name" value="cyclophilin"/>
    <property type="match status" value="1"/>
</dbReference>
<evidence type="ECO:0000256" key="1">
    <source>
        <dbReference type="ARBA" id="ARBA00013194"/>
    </source>
</evidence>